<keyword evidence="3 6" id="KW-0812">Transmembrane</keyword>
<sequence>MSLQTDDSGGSGMSASSDGLGDWFYPLYDRLFDEDSEFVSDVETKLAQARMTDTVELYLSRALGIGFISGLSLWLIGLLLGYGIFAIGLLSNEALIGIPVGHGLLLDIIEMIRVPAVVFVTGLLFGSIGFAVGFGSMVAIPYSRASARKREINMLLTDSVSFMYALSVGGLNQLEIIEAMAQADDTYGEVANEFQSIVKETEYFDIDYRTAIRKQALETPSDDLSQFLTDMLSIVNSGGDMESFLQDKKEKHMRTAKQEQELTLETLELFGEMYMTLSLFPLLLIIIMVVMKMIPDATVTDNMLYMVVYGLIPMIGVGFIVLVSTVKHDDPGDGYLSMGNTDQRTETGQGDGLLSLGLVEQFTGEHSVFDRIKNREGTYETMEVLRNPHFFFRDHPLVTLAITVPLTLVIVVTAVVNGAAPLSWAELLDRPIWGTFLYIYLPLYITAIPLAIFREWNVRHRNSVVNKLSEDLRKLSSSNDTGLTLLESLKAVSDTTNGKLAREFEMMHTKVNYGMSLKEAFIEFNNKYHIPRLARTTRLITEAQEASNQISDVLRTAATASENHDDIERERKSRTRMQIVIIIMTFMTVLAVIAILKTQFIDTMAGLNAGGSGAETGGSGAGGGGATSGANLSENIDVDMLSVLFFHAVTLQAIISGFICGYIRDADLLSGLKYAIGLSSIALIGWVLVA</sequence>
<name>L9YAW0_9EURY</name>
<dbReference type="InterPro" id="IPR056569">
    <property type="entry name" value="ArlJ-like"/>
</dbReference>
<dbReference type="RefSeq" id="WP_006429796.1">
    <property type="nucleotide sequence ID" value="NZ_AOID01000013.1"/>
</dbReference>
<keyword evidence="2" id="KW-1003">Cell membrane</keyword>
<dbReference type="PATRIC" id="fig|1227496.3.peg.749"/>
<dbReference type="InterPro" id="IPR018076">
    <property type="entry name" value="T2SS_GspF_dom"/>
</dbReference>
<dbReference type="Proteomes" id="UP000011632">
    <property type="component" value="Unassembled WGS sequence"/>
</dbReference>
<feature type="transmembrane region" description="Helical" evidence="6">
    <location>
        <begin position="672"/>
        <end position="689"/>
    </location>
</feature>
<comment type="caution">
    <text evidence="8">The sequence shown here is derived from an EMBL/GenBank/DDBJ whole genome shotgun (WGS) entry which is preliminary data.</text>
</comment>
<evidence type="ECO:0000259" key="7">
    <source>
        <dbReference type="Pfam" id="PF00482"/>
    </source>
</evidence>
<dbReference type="PANTHER" id="PTHR35402:SF1">
    <property type="entry name" value="TYPE II SECRETION SYSTEM PROTEIN GSPF DOMAIN-CONTAINING PROTEIN"/>
    <property type="match status" value="1"/>
</dbReference>
<dbReference type="Gene3D" id="1.20.81.30">
    <property type="entry name" value="Type II secretion system (T2SS), domain F"/>
    <property type="match status" value="1"/>
</dbReference>
<evidence type="ECO:0000256" key="5">
    <source>
        <dbReference type="ARBA" id="ARBA00023136"/>
    </source>
</evidence>
<dbReference type="OrthoDB" id="200343at2157"/>
<evidence type="ECO:0000256" key="3">
    <source>
        <dbReference type="ARBA" id="ARBA00022692"/>
    </source>
</evidence>
<gene>
    <name evidence="8" type="ORF">C489_03736</name>
</gene>
<proteinExistence type="predicted"/>
<feature type="domain" description="Type II secretion system protein GspF" evidence="7">
    <location>
        <begin position="472"/>
        <end position="596"/>
    </location>
</feature>
<dbReference type="InterPro" id="IPR042094">
    <property type="entry name" value="T2SS_GspF_sf"/>
</dbReference>
<dbReference type="GO" id="GO:0005886">
    <property type="term" value="C:plasma membrane"/>
    <property type="evidence" value="ECO:0007669"/>
    <property type="project" value="UniProtKB-SubCell"/>
</dbReference>
<dbReference type="PANTHER" id="PTHR35402">
    <property type="entry name" value="INTEGRAL MEMBRANE PROTEIN-RELATED"/>
    <property type="match status" value="1"/>
</dbReference>
<dbReference type="AlphaFoldDB" id="L9YAW0"/>
<evidence type="ECO:0000313" key="8">
    <source>
        <dbReference type="EMBL" id="ELY70028.1"/>
    </source>
</evidence>
<dbReference type="Pfam" id="PF00482">
    <property type="entry name" value="T2SSF"/>
    <property type="match status" value="2"/>
</dbReference>
<evidence type="ECO:0000313" key="9">
    <source>
        <dbReference type="Proteomes" id="UP000011632"/>
    </source>
</evidence>
<feature type="transmembrane region" description="Helical" evidence="6">
    <location>
        <begin position="273"/>
        <end position="291"/>
    </location>
</feature>
<keyword evidence="5 6" id="KW-0472">Membrane</keyword>
<evidence type="ECO:0000256" key="2">
    <source>
        <dbReference type="ARBA" id="ARBA00022475"/>
    </source>
</evidence>
<evidence type="ECO:0000256" key="4">
    <source>
        <dbReference type="ARBA" id="ARBA00022989"/>
    </source>
</evidence>
<feature type="transmembrane region" description="Helical" evidence="6">
    <location>
        <begin position="579"/>
        <end position="596"/>
    </location>
</feature>
<keyword evidence="4 6" id="KW-1133">Transmembrane helix</keyword>
<feature type="transmembrane region" description="Helical" evidence="6">
    <location>
        <begin position="303"/>
        <end position="323"/>
    </location>
</feature>
<feature type="domain" description="Type II secretion system protein GspF" evidence="7">
    <location>
        <begin position="163"/>
        <end position="288"/>
    </location>
</feature>
<dbReference type="EMBL" id="AOID01000013">
    <property type="protein sequence ID" value="ELY70028.1"/>
    <property type="molecule type" value="Genomic_DNA"/>
</dbReference>
<evidence type="ECO:0000256" key="1">
    <source>
        <dbReference type="ARBA" id="ARBA00004651"/>
    </source>
</evidence>
<comment type="subcellular location">
    <subcellularLocation>
        <location evidence="1">Cell membrane</location>
        <topology evidence="1">Multi-pass membrane protein</topology>
    </subcellularLocation>
</comment>
<feature type="transmembrane region" description="Helical" evidence="6">
    <location>
        <begin position="640"/>
        <end position="660"/>
    </location>
</feature>
<feature type="transmembrane region" description="Helical" evidence="6">
    <location>
        <begin position="397"/>
        <end position="420"/>
    </location>
</feature>
<dbReference type="STRING" id="1227496.C489_03736"/>
<protein>
    <submittedName>
        <fullName evidence="8">Type II secretion system protein F</fullName>
    </submittedName>
</protein>
<reference evidence="8 9" key="1">
    <citation type="journal article" date="2014" name="PLoS Genet.">
        <title>Phylogenetically driven sequencing of extremely halophilic archaea reveals strategies for static and dynamic osmo-response.</title>
        <authorList>
            <person name="Becker E.A."/>
            <person name="Seitzer P.M."/>
            <person name="Tritt A."/>
            <person name="Larsen D."/>
            <person name="Krusor M."/>
            <person name="Yao A.I."/>
            <person name="Wu D."/>
            <person name="Madern D."/>
            <person name="Eisen J.A."/>
            <person name="Darling A.E."/>
            <person name="Facciotti M.T."/>
        </authorList>
    </citation>
    <scope>NUCLEOTIDE SEQUENCE [LARGE SCALE GENOMIC DNA]</scope>
    <source>
        <strain evidence="8 9">JCM 10478</strain>
    </source>
</reference>
<accession>L9YAW0</accession>
<organism evidence="8 9">
    <name type="scientific">Natrinema versiforme JCM 10478</name>
    <dbReference type="NCBI Taxonomy" id="1227496"/>
    <lineage>
        <taxon>Archaea</taxon>
        <taxon>Methanobacteriati</taxon>
        <taxon>Methanobacteriota</taxon>
        <taxon>Stenosarchaea group</taxon>
        <taxon>Halobacteria</taxon>
        <taxon>Halobacteriales</taxon>
        <taxon>Natrialbaceae</taxon>
        <taxon>Natrinema</taxon>
    </lineage>
</organism>
<feature type="transmembrane region" description="Helical" evidence="6">
    <location>
        <begin position="432"/>
        <end position="453"/>
    </location>
</feature>
<feature type="transmembrane region" description="Helical" evidence="6">
    <location>
        <begin position="111"/>
        <end position="140"/>
    </location>
</feature>
<evidence type="ECO:0000256" key="6">
    <source>
        <dbReference type="SAM" id="Phobius"/>
    </source>
</evidence>
<keyword evidence="9" id="KW-1185">Reference proteome</keyword>